<dbReference type="HOGENOM" id="CLU_023378_0_0_1"/>
<reference evidence="2" key="1">
    <citation type="submission" date="2015-04" db="UniProtKB">
        <authorList>
            <consortium name="EnsemblPlants"/>
        </authorList>
    </citation>
    <scope>IDENTIFICATION</scope>
    <source>
        <strain evidence="2">SL10</strain>
    </source>
</reference>
<feature type="region of interest" description="Disordered" evidence="1">
    <location>
        <begin position="1"/>
        <end position="68"/>
    </location>
</feature>
<dbReference type="Gramene" id="ONIVA11G20720.1">
    <property type="protein sequence ID" value="ONIVA11G20720.1"/>
    <property type="gene ID" value="ONIVA11G20720"/>
</dbReference>
<name>A0A0E0J4N3_ORYNI</name>
<evidence type="ECO:0000313" key="2">
    <source>
        <dbReference type="EnsemblPlants" id="ONIVA11G20720.1"/>
    </source>
</evidence>
<feature type="compositionally biased region" description="Basic and acidic residues" evidence="1">
    <location>
        <begin position="188"/>
        <end position="206"/>
    </location>
</feature>
<dbReference type="EnsemblPlants" id="ONIVA11G20720.1">
    <property type="protein sequence ID" value="ONIVA11G20720.1"/>
    <property type="gene ID" value="ONIVA11G20720"/>
</dbReference>
<feature type="region of interest" description="Disordered" evidence="1">
    <location>
        <begin position="231"/>
        <end position="265"/>
    </location>
</feature>
<feature type="region of interest" description="Disordered" evidence="1">
    <location>
        <begin position="188"/>
        <end position="214"/>
    </location>
</feature>
<reference evidence="2" key="2">
    <citation type="submission" date="2018-04" db="EMBL/GenBank/DDBJ databases">
        <title>OnivRS2 (Oryza nivara Reference Sequence Version 2).</title>
        <authorList>
            <person name="Zhang J."/>
            <person name="Kudrna D."/>
            <person name="Lee S."/>
            <person name="Talag J."/>
            <person name="Rajasekar S."/>
            <person name="Welchert J."/>
            <person name="Hsing Y.-I."/>
            <person name="Wing R.A."/>
        </authorList>
    </citation>
    <scope>NUCLEOTIDE SEQUENCE [LARGE SCALE GENOMIC DNA]</scope>
    <source>
        <strain evidence="2">SL10</strain>
    </source>
</reference>
<dbReference type="OMA" id="NTHCQED"/>
<evidence type="ECO:0000256" key="1">
    <source>
        <dbReference type="SAM" id="MobiDB-lite"/>
    </source>
</evidence>
<feature type="compositionally biased region" description="Basic residues" evidence="1">
    <location>
        <begin position="240"/>
        <end position="249"/>
    </location>
</feature>
<evidence type="ECO:0000313" key="3">
    <source>
        <dbReference type="Proteomes" id="UP000006591"/>
    </source>
</evidence>
<proteinExistence type="predicted"/>
<feature type="compositionally biased region" description="Gly residues" evidence="1">
    <location>
        <begin position="1"/>
        <end position="16"/>
    </location>
</feature>
<keyword evidence="3" id="KW-1185">Reference proteome</keyword>
<dbReference type="Proteomes" id="UP000006591">
    <property type="component" value="Chromosome 11"/>
</dbReference>
<feature type="compositionally biased region" description="Basic and acidic residues" evidence="1">
    <location>
        <begin position="250"/>
        <end position="265"/>
    </location>
</feature>
<dbReference type="AlphaFoldDB" id="A0A0E0J4N3"/>
<organism evidence="2">
    <name type="scientific">Oryza nivara</name>
    <name type="common">Indian wild rice</name>
    <name type="synonym">Oryza sativa f. spontanea</name>
    <dbReference type="NCBI Taxonomy" id="4536"/>
    <lineage>
        <taxon>Eukaryota</taxon>
        <taxon>Viridiplantae</taxon>
        <taxon>Streptophyta</taxon>
        <taxon>Embryophyta</taxon>
        <taxon>Tracheophyta</taxon>
        <taxon>Spermatophyta</taxon>
        <taxon>Magnoliopsida</taxon>
        <taxon>Liliopsida</taxon>
        <taxon>Poales</taxon>
        <taxon>Poaceae</taxon>
        <taxon>BOP clade</taxon>
        <taxon>Oryzoideae</taxon>
        <taxon>Oryzeae</taxon>
        <taxon>Oryzinae</taxon>
        <taxon>Oryza</taxon>
    </lineage>
</organism>
<sequence>MACRVAGGGGGGGGGVSSAASSRWRGRRPNGAQWGRPIPRGGFLATPTPSSDDELSLATGARTDSPNGMGGSFGWLGFLLSTSHPCEDDAAEELPVEPPVAAIDAAHDGRGEVWVEVPFEPPEVVAGEKEEAVAAMDAAHDGRDEVRGEVPFEPSEVLAGEEAAMDAPHDGRGEVRGEVSFERAKEEAAMDAAHDGRGEVRGEVPSERANGASSRADYALNDSELGVCRPNFGFVDRPPRHNPKRRHPKNQRDKGINALGKDGKDCSPVKIQKQDDFVTELNNHLVTVYQTALKIREMIELCEFYADMSNSKRNAILAKMLKNTHCQEDFGVLDLIDQAQKYDKFFANLAVKLKRLLGRLRTAGYKLRLIIIKNNGRPINDPMSLDSAR</sequence>
<protein>
    <submittedName>
        <fullName evidence="2">Uncharacterized protein</fullName>
    </submittedName>
</protein>
<accession>A0A0E0J4N3</accession>